<gene>
    <name evidence="1" type="ORF">UFOVP1124_46</name>
</gene>
<evidence type="ECO:0000313" key="1">
    <source>
        <dbReference type="EMBL" id="CAB4184870.1"/>
    </source>
</evidence>
<organism evidence="1">
    <name type="scientific">uncultured Caudovirales phage</name>
    <dbReference type="NCBI Taxonomy" id="2100421"/>
    <lineage>
        <taxon>Viruses</taxon>
        <taxon>Duplodnaviria</taxon>
        <taxon>Heunggongvirae</taxon>
        <taxon>Uroviricota</taxon>
        <taxon>Caudoviricetes</taxon>
        <taxon>Peduoviridae</taxon>
        <taxon>Maltschvirus</taxon>
        <taxon>Maltschvirus maltsch</taxon>
    </lineage>
</organism>
<accession>A0A6J5QJR0</accession>
<protein>
    <submittedName>
        <fullName evidence="1">Uncharacterized protein</fullName>
    </submittedName>
</protein>
<proteinExistence type="predicted"/>
<name>A0A6J5QJR0_9CAUD</name>
<reference evidence="1" key="1">
    <citation type="submission" date="2020-05" db="EMBL/GenBank/DDBJ databases">
        <authorList>
            <person name="Chiriac C."/>
            <person name="Salcher M."/>
            <person name="Ghai R."/>
            <person name="Kavagutti S V."/>
        </authorList>
    </citation>
    <scope>NUCLEOTIDE SEQUENCE</scope>
</reference>
<sequence length="84" mass="9243">MRLLLRLDAALRERDEAKQNHLRECAKCSALADKVISLKARVAELEAAPQPASGWLTAEEREEIDQWIASLADAGVTVKEVGSE</sequence>
<dbReference type="EMBL" id="LR797064">
    <property type="protein sequence ID" value="CAB4184870.1"/>
    <property type="molecule type" value="Genomic_DNA"/>
</dbReference>